<gene>
    <name evidence="1" type="ORF">FOMPIDRAFT_1124892</name>
</gene>
<accession>S8FBU8</accession>
<dbReference type="PANTHER" id="PTHR48420:SF1">
    <property type="entry name" value="NON-HAEM DIOXYGENASE N-TERMINAL DOMAIN-CONTAINING PROTEIN"/>
    <property type="match status" value="1"/>
</dbReference>
<dbReference type="EMBL" id="KE504159">
    <property type="protein sequence ID" value="EPS99075.1"/>
    <property type="molecule type" value="Genomic_DNA"/>
</dbReference>
<dbReference type="InParanoid" id="S8FBU8"/>
<dbReference type="HOGENOM" id="CLU_045411_1_0_1"/>
<name>S8FBU8_FOMSC</name>
<evidence type="ECO:0000313" key="1">
    <source>
        <dbReference type="EMBL" id="EPS99075.1"/>
    </source>
</evidence>
<dbReference type="eggNOG" id="ENOG502QRGK">
    <property type="taxonomic scope" value="Eukaryota"/>
</dbReference>
<reference evidence="1 2" key="1">
    <citation type="journal article" date="2012" name="Science">
        <title>The Paleozoic origin of enzymatic lignin decomposition reconstructed from 31 fungal genomes.</title>
        <authorList>
            <person name="Floudas D."/>
            <person name="Binder M."/>
            <person name="Riley R."/>
            <person name="Barry K."/>
            <person name="Blanchette R.A."/>
            <person name="Henrissat B."/>
            <person name="Martinez A.T."/>
            <person name="Otillar R."/>
            <person name="Spatafora J.W."/>
            <person name="Yadav J.S."/>
            <person name="Aerts A."/>
            <person name="Benoit I."/>
            <person name="Boyd A."/>
            <person name="Carlson A."/>
            <person name="Copeland A."/>
            <person name="Coutinho P.M."/>
            <person name="de Vries R.P."/>
            <person name="Ferreira P."/>
            <person name="Findley K."/>
            <person name="Foster B."/>
            <person name="Gaskell J."/>
            <person name="Glotzer D."/>
            <person name="Gorecki P."/>
            <person name="Heitman J."/>
            <person name="Hesse C."/>
            <person name="Hori C."/>
            <person name="Igarashi K."/>
            <person name="Jurgens J.A."/>
            <person name="Kallen N."/>
            <person name="Kersten P."/>
            <person name="Kohler A."/>
            <person name="Kuees U."/>
            <person name="Kumar T.K.A."/>
            <person name="Kuo A."/>
            <person name="LaButti K."/>
            <person name="Larrondo L.F."/>
            <person name="Lindquist E."/>
            <person name="Ling A."/>
            <person name="Lombard V."/>
            <person name="Lucas S."/>
            <person name="Lundell T."/>
            <person name="Martin R."/>
            <person name="McLaughlin D.J."/>
            <person name="Morgenstern I."/>
            <person name="Morin E."/>
            <person name="Murat C."/>
            <person name="Nagy L.G."/>
            <person name="Nolan M."/>
            <person name="Ohm R.A."/>
            <person name="Patyshakuliyeva A."/>
            <person name="Rokas A."/>
            <person name="Ruiz-Duenas F.J."/>
            <person name="Sabat G."/>
            <person name="Salamov A."/>
            <person name="Samejima M."/>
            <person name="Schmutz J."/>
            <person name="Slot J.C."/>
            <person name="St John F."/>
            <person name="Stenlid J."/>
            <person name="Sun H."/>
            <person name="Sun S."/>
            <person name="Syed K."/>
            <person name="Tsang A."/>
            <person name="Wiebenga A."/>
            <person name="Young D."/>
            <person name="Pisabarro A."/>
            <person name="Eastwood D.C."/>
            <person name="Martin F."/>
            <person name="Cullen D."/>
            <person name="Grigoriev I.V."/>
            <person name="Hibbett D.S."/>
        </authorList>
    </citation>
    <scope>NUCLEOTIDE SEQUENCE</scope>
    <source>
        <strain evidence="2">FP-58527</strain>
    </source>
</reference>
<protein>
    <recommendedName>
        <fullName evidence="3">Non-haem dioxygenase N-terminal domain-containing protein</fullName>
    </recommendedName>
</protein>
<keyword evidence="2" id="KW-1185">Reference proteome</keyword>
<sequence>MSRRLATVASDAPITYTSEGAVAISYPTLVSSPLSLTDSIAKAFGSQSNCLGIIVVRDLPSSYVTARERLLKLAYRFANLEPSTRERYADSRSKYSFGWSHGKEIMNGRPDTLKGSYYANPIVDTPKVTADQRQAYPEYYGTNIWPANDVPGIEGFEEAFKSLGSSVFKVGTELAVACQPFAASHLIDSSVSLADLIRTSQTTKARLLHYFAPSADATRPAEDEPIDNWCGFHLDHSLLTGLCSAMFVRPGSAGEPVAVQNPSPDSGLYIRTRGGDLTKVSIPPDCLAFQTGEALELATTGSLRATPHCVRVGAGPGMEGVSRETFALFMQPDTNQQIAASETFGQFSKRVFEQHYRQEDATT</sequence>
<dbReference type="OrthoDB" id="438224at2759"/>
<evidence type="ECO:0008006" key="3">
    <source>
        <dbReference type="Google" id="ProtNLM"/>
    </source>
</evidence>
<dbReference type="Gene3D" id="2.60.120.330">
    <property type="entry name" value="B-lactam Antibiotic, Isopenicillin N Synthase, Chain"/>
    <property type="match status" value="1"/>
</dbReference>
<dbReference type="InterPro" id="IPR027443">
    <property type="entry name" value="IPNS-like_sf"/>
</dbReference>
<organism evidence="1 2">
    <name type="scientific">Fomitopsis schrenkii</name>
    <name type="common">Brown rot fungus</name>
    <dbReference type="NCBI Taxonomy" id="2126942"/>
    <lineage>
        <taxon>Eukaryota</taxon>
        <taxon>Fungi</taxon>
        <taxon>Dikarya</taxon>
        <taxon>Basidiomycota</taxon>
        <taxon>Agaricomycotina</taxon>
        <taxon>Agaricomycetes</taxon>
        <taxon>Polyporales</taxon>
        <taxon>Fomitopsis</taxon>
    </lineage>
</organism>
<dbReference type="PANTHER" id="PTHR48420">
    <property type="entry name" value="NON-HAEM DIOXYGENASE N-TERMINAL DOMAIN-CONTAINING PROTEIN"/>
    <property type="match status" value="1"/>
</dbReference>
<dbReference type="STRING" id="743788.S8FBU8"/>
<proteinExistence type="predicted"/>
<dbReference type="Proteomes" id="UP000015241">
    <property type="component" value="Unassembled WGS sequence"/>
</dbReference>
<dbReference type="AlphaFoldDB" id="S8FBU8"/>
<dbReference type="SUPFAM" id="SSF51197">
    <property type="entry name" value="Clavaminate synthase-like"/>
    <property type="match status" value="1"/>
</dbReference>
<evidence type="ECO:0000313" key="2">
    <source>
        <dbReference type="Proteomes" id="UP000015241"/>
    </source>
</evidence>